<feature type="transmembrane region" description="Helical" evidence="9">
    <location>
        <begin position="118"/>
        <end position="136"/>
    </location>
</feature>
<feature type="transmembrane region" description="Helical" evidence="9">
    <location>
        <begin position="77"/>
        <end position="97"/>
    </location>
</feature>
<dbReference type="OrthoDB" id="9814020at2"/>
<keyword evidence="6 9" id="KW-1133">Transmembrane helix</keyword>
<keyword evidence="5 9" id="KW-0812">Transmembrane</keyword>
<dbReference type="PANTHER" id="PTHR30574:SF1">
    <property type="entry name" value="SULPHUR TRANSPORT DOMAIN-CONTAINING PROTEIN"/>
    <property type="match status" value="1"/>
</dbReference>
<sequence>MLELIPWTSLFGGILLGVSAVLLMLVNGKTAGISGIVNGIIIPRTKDWAWRVLFVVGMVIGGGVAVAYGHFQAPDLTTTPVITIVAAGALVGLGTKIGNGCTSGHGICGIGRLSPRSIIATCIFMAVAALTVYLRLHV</sequence>
<feature type="transmembrane region" description="Helical" evidence="9">
    <location>
        <begin position="48"/>
        <end position="71"/>
    </location>
</feature>
<dbReference type="EMBL" id="RXZH01000001">
    <property type="protein sequence ID" value="RTZ17291.1"/>
    <property type="molecule type" value="Genomic_DNA"/>
</dbReference>
<evidence type="ECO:0000256" key="5">
    <source>
        <dbReference type="ARBA" id="ARBA00022692"/>
    </source>
</evidence>
<dbReference type="GO" id="GO:0005886">
    <property type="term" value="C:plasma membrane"/>
    <property type="evidence" value="ECO:0007669"/>
    <property type="project" value="UniProtKB-SubCell"/>
</dbReference>
<gene>
    <name evidence="10" type="ORF">EJ063_00480</name>
</gene>
<evidence type="ECO:0000256" key="9">
    <source>
        <dbReference type="SAM" id="Phobius"/>
    </source>
</evidence>
<evidence type="ECO:0000256" key="7">
    <source>
        <dbReference type="ARBA" id="ARBA00023136"/>
    </source>
</evidence>
<evidence type="ECO:0000256" key="2">
    <source>
        <dbReference type="ARBA" id="ARBA00022448"/>
    </source>
</evidence>
<proteinExistence type="inferred from homology"/>
<dbReference type="RefSeq" id="WP_126572047.1">
    <property type="nucleotide sequence ID" value="NZ_RXZH01000001.1"/>
</dbReference>
<accession>A0A3S0PQI1</accession>
<dbReference type="InterPro" id="IPR007272">
    <property type="entry name" value="Sulf_transp_TsuA/YedE"/>
</dbReference>
<dbReference type="Proteomes" id="UP000268973">
    <property type="component" value="Unassembled WGS sequence"/>
</dbReference>
<evidence type="ECO:0000256" key="6">
    <source>
        <dbReference type="ARBA" id="ARBA00022989"/>
    </source>
</evidence>
<dbReference type="Pfam" id="PF04143">
    <property type="entry name" value="Sulf_transp"/>
    <property type="match status" value="1"/>
</dbReference>
<comment type="subcellular location">
    <subcellularLocation>
        <location evidence="1">Cell inner membrane</location>
        <topology evidence="1">Multi-pass membrane protein</topology>
    </subcellularLocation>
</comment>
<protein>
    <submittedName>
        <fullName evidence="10">YeeE/YedE family protein</fullName>
    </submittedName>
</protein>
<keyword evidence="11" id="KW-1185">Reference proteome</keyword>
<keyword evidence="3" id="KW-1003">Cell membrane</keyword>
<comment type="caution">
    <text evidence="10">The sequence shown here is derived from an EMBL/GenBank/DDBJ whole genome shotgun (WGS) entry which is preliminary data.</text>
</comment>
<dbReference type="AlphaFoldDB" id="A0A3S0PQI1"/>
<evidence type="ECO:0000256" key="8">
    <source>
        <dbReference type="ARBA" id="ARBA00035655"/>
    </source>
</evidence>
<organism evidence="10 11">
    <name type="scientific">Vibrio aquaticus</name>
    <dbReference type="NCBI Taxonomy" id="2496559"/>
    <lineage>
        <taxon>Bacteria</taxon>
        <taxon>Pseudomonadati</taxon>
        <taxon>Pseudomonadota</taxon>
        <taxon>Gammaproteobacteria</taxon>
        <taxon>Vibrionales</taxon>
        <taxon>Vibrionaceae</taxon>
        <taxon>Vibrio</taxon>
    </lineage>
</organism>
<evidence type="ECO:0000256" key="3">
    <source>
        <dbReference type="ARBA" id="ARBA00022475"/>
    </source>
</evidence>
<dbReference type="PANTHER" id="PTHR30574">
    <property type="entry name" value="INNER MEMBRANE PROTEIN YEDE"/>
    <property type="match status" value="1"/>
</dbReference>
<keyword evidence="4" id="KW-0997">Cell inner membrane</keyword>
<keyword evidence="2" id="KW-0813">Transport</keyword>
<name>A0A3S0PQI1_9VIBR</name>
<reference evidence="10 11" key="1">
    <citation type="submission" date="2018-12" db="EMBL/GenBank/DDBJ databases">
        <title>Vibrio sp. isolated from China Sea.</title>
        <authorList>
            <person name="Li Y."/>
        </authorList>
    </citation>
    <scope>NUCLEOTIDE SEQUENCE [LARGE SCALE GENOMIC DNA]</scope>
    <source>
        <strain evidence="10 11">BEI207</strain>
    </source>
</reference>
<evidence type="ECO:0000313" key="11">
    <source>
        <dbReference type="Proteomes" id="UP000268973"/>
    </source>
</evidence>
<comment type="similarity">
    <text evidence="8">Belongs to the TsuA/YedE (TC 9.B.102) family.</text>
</comment>
<keyword evidence="7 9" id="KW-0472">Membrane</keyword>
<evidence type="ECO:0000313" key="10">
    <source>
        <dbReference type="EMBL" id="RTZ17291.1"/>
    </source>
</evidence>
<evidence type="ECO:0000256" key="1">
    <source>
        <dbReference type="ARBA" id="ARBA00004429"/>
    </source>
</evidence>
<feature type="transmembrane region" description="Helical" evidence="9">
    <location>
        <begin position="6"/>
        <end position="27"/>
    </location>
</feature>
<evidence type="ECO:0000256" key="4">
    <source>
        <dbReference type="ARBA" id="ARBA00022519"/>
    </source>
</evidence>